<organism evidence="2">
    <name type="scientific">Triticum aestivum</name>
    <name type="common">Wheat</name>
    <dbReference type="NCBI Taxonomy" id="4565"/>
    <lineage>
        <taxon>Eukaryota</taxon>
        <taxon>Viridiplantae</taxon>
        <taxon>Streptophyta</taxon>
        <taxon>Embryophyta</taxon>
        <taxon>Tracheophyta</taxon>
        <taxon>Spermatophyta</taxon>
        <taxon>Magnoliopsida</taxon>
        <taxon>Liliopsida</taxon>
        <taxon>Poales</taxon>
        <taxon>Poaceae</taxon>
        <taxon>BOP clade</taxon>
        <taxon>Pooideae</taxon>
        <taxon>Triticodae</taxon>
        <taxon>Triticeae</taxon>
        <taxon>Triticinae</taxon>
        <taxon>Triticum</taxon>
    </lineage>
</organism>
<proteinExistence type="predicted"/>
<dbReference type="EnsemblPlants" id="TraesCS6B02G422200.1">
    <property type="protein sequence ID" value="TraesCS6B02G422200.1"/>
    <property type="gene ID" value="TraesCS6B02G422200"/>
</dbReference>
<dbReference type="Gramene" id="TraesCS6B03G1184400.1">
    <property type="protein sequence ID" value="TraesCS6B03G1184400.1.CDS"/>
    <property type="gene ID" value="TraesCS6B03G1184400"/>
</dbReference>
<evidence type="ECO:0000313" key="2">
    <source>
        <dbReference type="EnsemblPlants" id="TraesCS6B02G422200.1"/>
    </source>
</evidence>
<dbReference type="SMR" id="A0A3B6PSK9"/>
<evidence type="ECO:0000256" key="1">
    <source>
        <dbReference type="SAM" id="MobiDB-lite"/>
    </source>
</evidence>
<dbReference type="Proteomes" id="UP000019116">
    <property type="component" value="Chromosome 6B"/>
</dbReference>
<dbReference type="PANTHER" id="PTHR32278:SF133">
    <property type="entry name" value="F-BOX DOMAIN-CONTAINING PROTEIN"/>
    <property type="match status" value="1"/>
</dbReference>
<protein>
    <submittedName>
        <fullName evidence="2">Uncharacterized protein</fullName>
    </submittedName>
</protein>
<dbReference type="Pfam" id="PF14299">
    <property type="entry name" value="PP2"/>
    <property type="match status" value="1"/>
</dbReference>
<dbReference type="InterPro" id="IPR025886">
    <property type="entry name" value="PP2-like"/>
</dbReference>
<accession>A0A3B6PSK9</accession>
<dbReference type="PANTHER" id="PTHR32278">
    <property type="entry name" value="F-BOX DOMAIN-CONTAINING PROTEIN"/>
    <property type="match status" value="1"/>
</dbReference>
<sequence>MFLPRNLPRFAKGELPRTPPSSKKELFRRLSDQPALLPHKLMSMQLDRATGAQRFTLSARALQNRAPVASLSNCSKGNKRIFSEAAQFYRVNELEIRAKVQRKMLSQNTTYAVYLVFKLEYVYYEFGFPYEVASVGVAGRESTRLVSVQGNIKDGDGDGNAPHRHIFQGCRGTLSCDAITSGEDIHFPRENADGWMEVELGEFHNDEADDGGEVSISFTGESKSCLKVLGIELISKQQKPT</sequence>
<reference evidence="2" key="2">
    <citation type="submission" date="2018-10" db="UniProtKB">
        <authorList>
            <consortium name="EnsemblPlants"/>
        </authorList>
    </citation>
    <scope>IDENTIFICATION</scope>
</reference>
<name>A0A3B6PSK9_WHEAT</name>
<feature type="region of interest" description="Disordered" evidence="1">
    <location>
        <begin position="1"/>
        <end position="24"/>
    </location>
</feature>
<reference evidence="2" key="1">
    <citation type="submission" date="2018-08" db="EMBL/GenBank/DDBJ databases">
        <authorList>
            <person name="Rossello M."/>
        </authorList>
    </citation>
    <scope>NUCLEOTIDE SEQUENCE [LARGE SCALE GENOMIC DNA]</scope>
    <source>
        <strain evidence="2">cv. Chinese Spring</strain>
    </source>
</reference>
<dbReference type="AlphaFoldDB" id="A0A3B6PSK9"/>
<evidence type="ECO:0000313" key="3">
    <source>
        <dbReference type="Proteomes" id="UP000019116"/>
    </source>
</evidence>
<dbReference type="OrthoDB" id="604016at2759"/>
<dbReference type="STRING" id="4565.A0A3B6PSK9"/>
<keyword evidence="3" id="KW-1185">Reference proteome</keyword>
<dbReference type="Gramene" id="TraesCS6B02G422200.1">
    <property type="protein sequence ID" value="TraesCS6B02G422200.1"/>
    <property type="gene ID" value="TraesCS6B02G422200"/>
</dbReference>